<dbReference type="Proteomes" id="UP000234240">
    <property type="component" value="Unassembled WGS sequence"/>
</dbReference>
<proteinExistence type="predicted"/>
<evidence type="ECO:0000256" key="1">
    <source>
        <dbReference type="SAM" id="Phobius"/>
    </source>
</evidence>
<comment type="caution">
    <text evidence="2">The sequence shown here is derived from an EMBL/GenBank/DDBJ whole genome shotgun (WGS) entry which is preliminary data.</text>
</comment>
<organism evidence="2 3">
    <name type="scientific">Chimaeribacter californicus</name>
    <dbReference type="NCBI Taxonomy" id="2060067"/>
    <lineage>
        <taxon>Bacteria</taxon>
        <taxon>Pseudomonadati</taxon>
        <taxon>Pseudomonadota</taxon>
        <taxon>Gammaproteobacteria</taxon>
        <taxon>Enterobacterales</taxon>
        <taxon>Yersiniaceae</taxon>
        <taxon>Chimaeribacter</taxon>
    </lineage>
</organism>
<accession>A0A2N5DVL0</accession>
<gene>
    <name evidence="2" type="ORF">CYR55_21160</name>
</gene>
<feature type="transmembrane region" description="Helical" evidence="1">
    <location>
        <begin position="7"/>
        <end position="34"/>
    </location>
</feature>
<evidence type="ECO:0000313" key="2">
    <source>
        <dbReference type="EMBL" id="PLR31114.1"/>
    </source>
</evidence>
<dbReference type="AlphaFoldDB" id="A0A2N5DVL0"/>
<dbReference type="Pfam" id="PF09583">
    <property type="entry name" value="Phageshock_PspG"/>
    <property type="match status" value="1"/>
</dbReference>
<dbReference type="InterPro" id="IPR014318">
    <property type="entry name" value="Phageshock_PspG"/>
</dbReference>
<reference evidence="2 3" key="1">
    <citation type="submission" date="2017-12" db="EMBL/GenBank/DDBJ databases">
        <title>Characterization of six clinical isolates of Enterochimera gen. nov., a novel genus of the Yersiniaciae family and the three species Enterochimera arupensis sp. nov., Enterochimera coloradensis sp. nov, and Enterochimera californica sp. nov.</title>
        <authorList>
            <person name="Rossi A."/>
            <person name="Fisher M."/>
        </authorList>
    </citation>
    <scope>NUCLEOTIDE SEQUENCE [LARGE SCALE GENOMIC DNA]</scope>
    <source>
        <strain evidence="3">2015-Iso6</strain>
    </source>
</reference>
<evidence type="ECO:0000313" key="3">
    <source>
        <dbReference type="Proteomes" id="UP000234240"/>
    </source>
</evidence>
<protein>
    <submittedName>
        <fullName evidence="2">Envelope stress response protein PspG</fullName>
    </submittedName>
</protein>
<dbReference type="RefSeq" id="WP_101818322.1">
    <property type="nucleotide sequence ID" value="NZ_PJZF01000027.1"/>
</dbReference>
<keyword evidence="1" id="KW-1133">Transmembrane helix</keyword>
<keyword evidence="1" id="KW-0812">Transmembrane</keyword>
<dbReference type="OrthoDB" id="6566611at2"/>
<dbReference type="NCBIfam" id="TIGR02975">
    <property type="entry name" value="phageshock_pspG"/>
    <property type="match status" value="1"/>
</dbReference>
<sequence length="72" mass="8165">MIELFFVIGFFAMLLFTGVSLIGIVAALVVATLFMMVGGLFTMVIKLLPWLLLAVVIVWIYRATQKPKLRRY</sequence>
<keyword evidence="3" id="KW-1185">Reference proteome</keyword>
<dbReference type="EMBL" id="PJZF01000027">
    <property type="protein sequence ID" value="PLR31114.1"/>
    <property type="molecule type" value="Genomic_DNA"/>
</dbReference>
<feature type="transmembrane region" description="Helical" evidence="1">
    <location>
        <begin position="40"/>
        <end position="61"/>
    </location>
</feature>
<keyword evidence="1" id="KW-0472">Membrane</keyword>
<name>A0A2N5DVL0_9GAMM</name>